<name>A0ACB8DUG7_DERSI</name>
<protein>
    <submittedName>
        <fullName evidence="1">Uncharacterized protein</fullName>
    </submittedName>
</protein>
<organism evidence="1 2">
    <name type="scientific">Dermacentor silvarum</name>
    <name type="common">Tick</name>
    <dbReference type="NCBI Taxonomy" id="543639"/>
    <lineage>
        <taxon>Eukaryota</taxon>
        <taxon>Metazoa</taxon>
        <taxon>Ecdysozoa</taxon>
        <taxon>Arthropoda</taxon>
        <taxon>Chelicerata</taxon>
        <taxon>Arachnida</taxon>
        <taxon>Acari</taxon>
        <taxon>Parasitiformes</taxon>
        <taxon>Ixodida</taxon>
        <taxon>Ixodoidea</taxon>
        <taxon>Ixodidae</taxon>
        <taxon>Rhipicephalinae</taxon>
        <taxon>Dermacentor</taxon>
    </lineage>
</organism>
<evidence type="ECO:0000313" key="1">
    <source>
        <dbReference type="EMBL" id="KAH7978135.1"/>
    </source>
</evidence>
<comment type="caution">
    <text evidence="1">The sequence shown here is derived from an EMBL/GenBank/DDBJ whole genome shotgun (WGS) entry which is preliminary data.</text>
</comment>
<sequence length="237" mass="25646">MASHSASYVTNISAPAKGNLRMRFSSADDIQLLREVRDASPFGDQSGWAQIAAVLNAATGKTFTARNVRERAELMIWRYSVDDRKNLRKSGTEEEYCDKEHMLQAIIAIMKNEGLKIRAPRCVNNITASQPARERLTSTQEAARRSAANARDAAANAYMLDDDGTARLFNNMINGDDDDASAEQQCSQLPTTSDSTAPAASAQSPCNDQGPSVAASGSVLDCDSPRTTARSEPKRGK</sequence>
<gene>
    <name evidence="1" type="ORF">HPB49_004570</name>
</gene>
<keyword evidence="2" id="KW-1185">Reference proteome</keyword>
<dbReference type="EMBL" id="CM023470">
    <property type="protein sequence ID" value="KAH7978135.1"/>
    <property type="molecule type" value="Genomic_DNA"/>
</dbReference>
<proteinExistence type="predicted"/>
<reference evidence="1" key="1">
    <citation type="submission" date="2020-05" db="EMBL/GenBank/DDBJ databases">
        <title>Large-scale comparative analyses of tick genomes elucidate their genetic diversity and vector capacities.</title>
        <authorList>
            <person name="Jia N."/>
            <person name="Wang J."/>
            <person name="Shi W."/>
            <person name="Du L."/>
            <person name="Sun Y."/>
            <person name="Zhan W."/>
            <person name="Jiang J."/>
            <person name="Wang Q."/>
            <person name="Zhang B."/>
            <person name="Ji P."/>
            <person name="Sakyi L.B."/>
            <person name="Cui X."/>
            <person name="Yuan T."/>
            <person name="Jiang B."/>
            <person name="Yang W."/>
            <person name="Lam T.T.-Y."/>
            <person name="Chang Q."/>
            <person name="Ding S."/>
            <person name="Wang X."/>
            <person name="Zhu J."/>
            <person name="Ruan X."/>
            <person name="Zhao L."/>
            <person name="Wei J."/>
            <person name="Que T."/>
            <person name="Du C."/>
            <person name="Cheng J."/>
            <person name="Dai P."/>
            <person name="Han X."/>
            <person name="Huang E."/>
            <person name="Gao Y."/>
            <person name="Liu J."/>
            <person name="Shao H."/>
            <person name="Ye R."/>
            <person name="Li L."/>
            <person name="Wei W."/>
            <person name="Wang X."/>
            <person name="Wang C."/>
            <person name="Yang T."/>
            <person name="Huo Q."/>
            <person name="Li W."/>
            <person name="Guo W."/>
            <person name="Chen H."/>
            <person name="Zhou L."/>
            <person name="Ni X."/>
            <person name="Tian J."/>
            <person name="Zhou Y."/>
            <person name="Sheng Y."/>
            <person name="Liu T."/>
            <person name="Pan Y."/>
            <person name="Xia L."/>
            <person name="Li J."/>
            <person name="Zhao F."/>
            <person name="Cao W."/>
        </authorList>
    </citation>
    <scope>NUCLEOTIDE SEQUENCE</scope>
    <source>
        <strain evidence="1">Dsil-2018</strain>
    </source>
</reference>
<dbReference type="Proteomes" id="UP000821865">
    <property type="component" value="Chromosome 1"/>
</dbReference>
<evidence type="ECO:0000313" key="2">
    <source>
        <dbReference type="Proteomes" id="UP000821865"/>
    </source>
</evidence>
<accession>A0ACB8DUG7</accession>